<feature type="domain" description="ABC3 transporter permease C-terminal" evidence="8">
    <location>
        <begin position="61"/>
        <end position="172"/>
    </location>
</feature>
<evidence type="ECO:0000256" key="6">
    <source>
        <dbReference type="SAM" id="Phobius"/>
    </source>
</evidence>
<feature type="transmembrane region" description="Helical" evidence="6">
    <location>
        <begin position="110"/>
        <end position="133"/>
    </location>
</feature>
<feature type="transmembrane region" description="Helical" evidence="6">
    <location>
        <begin position="318"/>
        <end position="340"/>
    </location>
</feature>
<keyword evidence="5 6" id="KW-0472">Membrane</keyword>
<feature type="transmembrane region" description="Helical" evidence="6">
    <location>
        <begin position="404"/>
        <end position="424"/>
    </location>
</feature>
<feature type="transmembrane region" description="Helical" evidence="6">
    <location>
        <begin position="153"/>
        <end position="175"/>
    </location>
</feature>
<dbReference type="EMBL" id="FSQT01000001">
    <property type="protein sequence ID" value="SIM58657.1"/>
    <property type="molecule type" value="Genomic_DNA"/>
</dbReference>
<dbReference type="InterPro" id="IPR003838">
    <property type="entry name" value="ABC3_permease_C"/>
</dbReference>
<dbReference type="AlphaFoldDB" id="A0A1N5UE45"/>
<feature type="transmembrane region" description="Helical" evidence="6">
    <location>
        <begin position="203"/>
        <end position="219"/>
    </location>
</feature>
<name>A0A1N5UE45_9ACTN</name>
<organism evidence="9 10">
    <name type="scientific">Micromonospora cremea</name>
    <dbReference type="NCBI Taxonomy" id="709881"/>
    <lineage>
        <taxon>Bacteria</taxon>
        <taxon>Bacillati</taxon>
        <taxon>Actinomycetota</taxon>
        <taxon>Actinomycetes</taxon>
        <taxon>Micromonosporales</taxon>
        <taxon>Micromonosporaceae</taxon>
        <taxon>Micromonospora</taxon>
    </lineage>
</organism>
<dbReference type="Proteomes" id="UP000185124">
    <property type="component" value="Unassembled WGS sequence"/>
</dbReference>
<feature type="transmembrane region" description="Helical" evidence="6">
    <location>
        <begin position="231"/>
        <end position="253"/>
    </location>
</feature>
<dbReference type="PANTHER" id="PTHR30287:SF1">
    <property type="entry name" value="INNER MEMBRANE PROTEIN"/>
    <property type="match status" value="1"/>
</dbReference>
<keyword evidence="3 6" id="KW-0812">Transmembrane</keyword>
<sequence length="439" mass="44168">MIRQAFRANLWAFLGPAATQALAAALITTGLCLLASFDGAPLSPEQRVALTDSGVGDLGLIFTLSSVYLAVLIVGVTMGTAIADQARDLALVRTIGATPARVRRAIAGQAALVALPATAAGIPVGLLAGHAWLHGLVGYGVVPAEVSFRVPGGAVPIAYVVTVGTSLLGAMVAAIRPSRLRPAVALTEAMASRRGASRVRTPLGLLLVAGGIALAVVISDLDAQTADQAGLFVMLAMSVGMGLLGPVLLRVAVPAIRRVGSTGALAADSLTARAGSLSGALVPLTLAVAFAAVTIVRGTTTAHVTSVSSPAADRWLEYSGTGAYTAFAAIAAVNTLVTVMHGRRHELAVIRLAGGTRGRTLAIVICEALVVTSTALAAGAVVAATTLLPLLHTALGTWRPWLPLSWLVAGVAATLALVLAAMVVPAAAGLRRAPIEVVG</sequence>
<feature type="transmembrane region" description="Helical" evidence="6">
    <location>
        <begin position="361"/>
        <end position="384"/>
    </location>
</feature>
<dbReference type="PANTHER" id="PTHR30287">
    <property type="entry name" value="MEMBRANE COMPONENT OF PREDICTED ABC SUPERFAMILY METABOLITE UPTAKE TRANSPORTER"/>
    <property type="match status" value="1"/>
</dbReference>
<evidence type="ECO:0000256" key="3">
    <source>
        <dbReference type="ARBA" id="ARBA00022692"/>
    </source>
</evidence>
<evidence type="ECO:0000256" key="7">
    <source>
        <dbReference type="SAM" id="SignalP"/>
    </source>
</evidence>
<evidence type="ECO:0000313" key="10">
    <source>
        <dbReference type="Proteomes" id="UP000185124"/>
    </source>
</evidence>
<dbReference type="Pfam" id="PF02687">
    <property type="entry name" value="FtsX"/>
    <property type="match status" value="1"/>
</dbReference>
<proteinExistence type="predicted"/>
<dbReference type="InterPro" id="IPR038766">
    <property type="entry name" value="Membrane_comp_ABC_pdt"/>
</dbReference>
<keyword evidence="2" id="KW-1003">Cell membrane</keyword>
<keyword evidence="10" id="KW-1185">Reference proteome</keyword>
<feature type="transmembrane region" description="Helical" evidence="6">
    <location>
        <begin position="58"/>
        <end position="83"/>
    </location>
</feature>
<reference evidence="10" key="1">
    <citation type="submission" date="2016-12" db="EMBL/GenBank/DDBJ databases">
        <authorList>
            <person name="Varghese N."/>
            <person name="Submissions S."/>
        </authorList>
    </citation>
    <scope>NUCLEOTIDE SEQUENCE [LARGE SCALE GENOMIC DNA]</scope>
    <source>
        <strain evidence="10">DSM 45599</strain>
    </source>
</reference>
<keyword evidence="4 6" id="KW-1133">Transmembrane helix</keyword>
<evidence type="ECO:0000256" key="1">
    <source>
        <dbReference type="ARBA" id="ARBA00004651"/>
    </source>
</evidence>
<dbReference type="GO" id="GO:0005886">
    <property type="term" value="C:plasma membrane"/>
    <property type="evidence" value="ECO:0007669"/>
    <property type="project" value="UniProtKB-SubCell"/>
</dbReference>
<dbReference type="RefSeq" id="WP_074308823.1">
    <property type="nucleotide sequence ID" value="NZ_FSQT01000001.1"/>
</dbReference>
<evidence type="ECO:0000256" key="4">
    <source>
        <dbReference type="ARBA" id="ARBA00022989"/>
    </source>
</evidence>
<accession>A0A1N5UE45</accession>
<protein>
    <submittedName>
        <fullName evidence="9">Putative ABC transport system permease protein</fullName>
    </submittedName>
</protein>
<gene>
    <name evidence="9" type="ORF">SAMN04489832_0814</name>
</gene>
<comment type="subcellular location">
    <subcellularLocation>
        <location evidence="1">Cell membrane</location>
        <topology evidence="1">Multi-pass membrane protein</topology>
    </subcellularLocation>
</comment>
<evidence type="ECO:0000313" key="9">
    <source>
        <dbReference type="EMBL" id="SIM58657.1"/>
    </source>
</evidence>
<evidence type="ECO:0000259" key="8">
    <source>
        <dbReference type="Pfam" id="PF02687"/>
    </source>
</evidence>
<keyword evidence="7" id="KW-0732">Signal</keyword>
<evidence type="ECO:0000256" key="5">
    <source>
        <dbReference type="ARBA" id="ARBA00023136"/>
    </source>
</evidence>
<feature type="chain" id="PRO_5039662404" evidence="7">
    <location>
        <begin position="24"/>
        <end position="439"/>
    </location>
</feature>
<dbReference type="OrthoDB" id="3356725at2"/>
<evidence type="ECO:0000256" key="2">
    <source>
        <dbReference type="ARBA" id="ARBA00022475"/>
    </source>
</evidence>
<feature type="transmembrane region" description="Helical" evidence="6">
    <location>
        <begin position="274"/>
        <end position="298"/>
    </location>
</feature>
<feature type="signal peptide" evidence="7">
    <location>
        <begin position="1"/>
        <end position="23"/>
    </location>
</feature>
<dbReference type="STRING" id="709881.SAMN04489832_0814"/>